<keyword evidence="4 7" id="KW-0378">Hydrolase</keyword>
<dbReference type="PANTHER" id="PTHR11804:SF79">
    <property type="entry name" value="MITOCHONDRIAL INTERMEDIATE PEPTIDASE"/>
    <property type="match status" value="1"/>
</dbReference>
<dbReference type="InterPro" id="IPR045090">
    <property type="entry name" value="Pept_M3A_M3B"/>
</dbReference>
<comment type="caution">
    <text evidence="9">The sequence shown here is derived from an EMBL/GenBank/DDBJ whole genome shotgun (WGS) entry which is preliminary data.</text>
</comment>
<evidence type="ECO:0000256" key="4">
    <source>
        <dbReference type="ARBA" id="ARBA00022801"/>
    </source>
</evidence>
<dbReference type="SUPFAM" id="SSF55486">
    <property type="entry name" value="Metalloproteases ('zincins'), catalytic domain"/>
    <property type="match status" value="1"/>
</dbReference>
<keyword evidence="5 7" id="KW-0862">Zinc</keyword>
<feature type="domain" description="Peptidase M3A/M3B catalytic" evidence="8">
    <location>
        <begin position="9"/>
        <end position="149"/>
    </location>
</feature>
<comment type="similarity">
    <text evidence="1 7">Belongs to the peptidase M3 family.</text>
</comment>
<organism evidence="9 10">
    <name type="scientific">Colletotrichum siamense</name>
    <name type="common">Anthracnose fungus</name>
    <dbReference type="NCBI Taxonomy" id="690259"/>
    <lineage>
        <taxon>Eukaryota</taxon>
        <taxon>Fungi</taxon>
        <taxon>Dikarya</taxon>
        <taxon>Ascomycota</taxon>
        <taxon>Pezizomycotina</taxon>
        <taxon>Sordariomycetes</taxon>
        <taxon>Hypocreomycetidae</taxon>
        <taxon>Glomerellales</taxon>
        <taxon>Glomerellaceae</taxon>
        <taxon>Colletotrichum</taxon>
        <taxon>Colletotrichum gloeosporioides species complex</taxon>
    </lineage>
</organism>
<gene>
    <name evidence="9" type="ORF">CGCSCA2_v007626</name>
</gene>
<dbReference type="InterPro" id="IPR001567">
    <property type="entry name" value="Pept_M3A_M3B_dom"/>
</dbReference>
<dbReference type="GO" id="GO:0005739">
    <property type="term" value="C:mitochondrion"/>
    <property type="evidence" value="ECO:0007669"/>
    <property type="project" value="TreeGrafter"/>
</dbReference>
<evidence type="ECO:0000256" key="1">
    <source>
        <dbReference type="ARBA" id="ARBA00006040"/>
    </source>
</evidence>
<dbReference type="GO" id="GO:0046872">
    <property type="term" value="F:metal ion binding"/>
    <property type="evidence" value="ECO:0007669"/>
    <property type="project" value="UniProtKB-UniRule"/>
</dbReference>
<keyword evidence="2 7" id="KW-0645">Protease</keyword>
<evidence type="ECO:0000256" key="3">
    <source>
        <dbReference type="ARBA" id="ARBA00022723"/>
    </source>
</evidence>
<dbReference type="AlphaFoldDB" id="A0A9P5ERL4"/>
<dbReference type="InterPro" id="IPR024077">
    <property type="entry name" value="Neurolysin/TOP_dom2"/>
</dbReference>
<protein>
    <submittedName>
        <fullName evidence="9">Mitochondrial intermediate peptidase</fullName>
    </submittedName>
</protein>
<keyword evidence="3 7" id="KW-0479">Metal-binding</keyword>
<evidence type="ECO:0000256" key="7">
    <source>
        <dbReference type="RuleBase" id="RU003435"/>
    </source>
</evidence>
<dbReference type="GO" id="GO:0006518">
    <property type="term" value="P:peptide metabolic process"/>
    <property type="evidence" value="ECO:0007669"/>
    <property type="project" value="TreeGrafter"/>
</dbReference>
<dbReference type="Pfam" id="PF01432">
    <property type="entry name" value="Peptidase_M3"/>
    <property type="match status" value="1"/>
</dbReference>
<proteinExistence type="inferred from homology"/>
<name>A0A9P5ERL4_COLSI</name>
<evidence type="ECO:0000256" key="2">
    <source>
        <dbReference type="ARBA" id="ARBA00022670"/>
    </source>
</evidence>
<reference evidence="9" key="1">
    <citation type="submission" date="2019-06" db="EMBL/GenBank/DDBJ databases">
        <authorList>
            <person name="Gan P."/>
            <person name="Shirasu K."/>
        </authorList>
    </citation>
    <scope>NUCLEOTIDE SEQUENCE [LARGE SCALE GENOMIC DNA]</scope>
    <source>
        <strain evidence="9">CAD2</strain>
    </source>
</reference>
<accession>A0A9P5ERL4</accession>
<keyword evidence="10" id="KW-1185">Reference proteome</keyword>
<comment type="cofactor">
    <cofactor evidence="7">
        <name>Zn(2+)</name>
        <dbReference type="ChEBI" id="CHEBI:29105"/>
    </cofactor>
    <text evidence="7">Binds 1 zinc ion.</text>
</comment>
<evidence type="ECO:0000313" key="10">
    <source>
        <dbReference type="Proteomes" id="UP000711996"/>
    </source>
</evidence>
<dbReference type="PANTHER" id="PTHR11804">
    <property type="entry name" value="PROTEASE M3 THIMET OLIGOPEPTIDASE-RELATED"/>
    <property type="match status" value="1"/>
</dbReference>
<dbReference type="OrthoDB" id="17530at2759"/>
<evidence type="ECO:0000313" key="9">
    <source>
        <dbReference type="EMBL" id="KAF4858129.1"/>
    </source>
</evidence>
<evidence type="ECO:0000259" key="8">
    <source>
        <dbReference type="Pfam" id="PF01432"/>
    </source>
</evidence>
<keyword evidence="6 7" id="KW-0482">Metalloprotease</keyword>
<evidence type="ECO:0000256" key="6">
    <source>
        <dbReference type="ARBA" id="ARBA00023049"/>
    </source>
</evidence>
<evidence type="ECO:0000256" key="5">
    <source>
        <dbReference type="ARBA" id="ARBA00022833"/>
    </source>
</evidence>
<dbReference type="EMBL" id="QPMT01000023">
    <property type="protein sequence ID" value="KAF4858129.1"/>
    <property type="molecule type" value="Genomic_DNA"/>
</dbReference>
<sequence>MVAERIRLAKRFEGIDTENQILLSLLDQSYHAPEVTEGSFNSTKVYHDLQRQYAQGGPDPPGTCWQGFFGHLHGYGSTYYSYVFDRVLAERVWRVVFKAGADGKALDRANGERLKEKLLKWGGSRDPWQCLADTLQDDRLAKGDDKAMALVGSWGIKDDHA</sequence>
<dbReference type="GO" id="GO:0006627">
    <property type="term" value="P:protein processing involved in protein targeting to mitochondrion"/>
    <property type="evidence" value="ECO:0007669"/>
    <property type="project" value="TreeGrafter"/>
</dbReference>
<dbReference type="GO" id="GO:0004222">
    <property type="term" value="F:metalloendopeptidase activity"/>
    <property type="evidence" value="ECO:0007669"/>
    <property type="project" value="InterPro"/>
</dbReference>
<dbReference type="Gene3D" id="1.10.1370.10">
    <property type="entry name" value="Neurolysin, domain 3"/>
    <property type="match status" value="1"/>
</dbReference>
<dbReference type="Proteomes" id="UP000711996">
    <property type="component" value="Unassembled WGS sequence"/>
</dbReference>